<feature type="chain" id="PRO_5022673818" evidence="2">
    <location>
        <begin position="19"/>
        <end position="57"/>
    </location>
</feature>
<reference evidence="3 4" key="1">
    <citation type="submission" date="2019-07" db="EMBL/GenBank/DDBJ databases">
        <title>WGS assembly of Gossypium mustelinum.</title>
        <authorList>
            <person name="Chen Z.J."/>
            <person name="Sreedasyam A."/>
            <person name="Ando A."/>
            <person name="Song Q."/>
            <person name="De L."/>
            <person name="Hulse-Kemp A."/>
            <person name="Ding M."/>
            <person name="Ye W."/>
            <person name="Kirkbride R."/>
            <person name="Jenkins J."/>
            <person name="Plott C."/>
            <person name="Lovell J."/>
            <person name="Lin Y.-M."/>
            <person name="Vaughn R."/>
            <person name="Liu B."/>
            <person name="Li W."/>
            <person name="Simpson S."/>
            <person name="Scheffler B."/>
            <person name="Saski C."/>
            <person name="Grover C."/>
            <person name="Hu G."/>
            <person name="Conover J."/>
            <person name="Carlson J."/>
            <person name="Shu S."/>
            <person name="Boston L."/>
            <person name="Williams M."/>
            <person name="Peterson D."/>
            <person name="Mcgee K."/>
            <person name="Jones D."/>
            <person name="Wendel J."/>
            <person name="Stelly D."/>
            <person name="Grimwood J."/>
            <person name="Schmutz J."/>
        </authorList>
    </citation>
    <scope>NUCLEOTIDE SEQUENCE [LARGE SCALE GENOMIC DNA]</scope>
    <source>
        <strain evidence="3">1408120.09</strain>
    </source>
</reference>
<feature type="transmembrane region" description="Helical" evidence="1">
    <location>
        <begin position="12"/>
        <end position="30"/>
    </location>
</feature>
<keyword evidence="4" id="KW-1185">Reference proteome</keyword>
<organism evidence="3 4">
    <name type="scientific">Gossypium mustelinum</name>
    <name type="common">Cotton</name>
    <name type="synonym">Gossypium caicoense</name>
    <dbReference type="NCBI Taxonomy" id="34275"/>
    <lineage>
        <taxon>Eukaryota</taxon>
        <taxon>Viridiplantae</taxon>
        <taxon>Streptophyta</taxon>
        <taxon>Embryophyta</taxon>
        <taxon>Tracheophyta</taxon>
        <taxon>Spermatophyta</taxon>
        <taxon>Magnoliopsida</taxon>
        <taxon>eudicotyledons</taxon>
        <taxon>Gunneridae</taxon>
        <taxon>Pentapetalae</taxon>
        <taxon>rosids</taxon>
        <taxon>malvids</taxon>
        <taxon>Malvales</taxon>
        <taxon>Malvaceae</taxon>
        <taxon>Malvoideae</taxon>
        <taxon>Gossypium</taxon>
    </lineage>
</organism>
<keyword evidence="2" id="KW-0732">Signal</keyword>
<keyword evidence="1" id="KW-0812">Transmembrane</keyword>
<gene>
    <name evidence="3" type="ORF">E1A91_A04G137300v1</name>
</gene>
<dbReference type="AlphaFoldDB" id="A0A5D2ZRT3"/>
<sequence>MNMLHLHCLIHLIWFGCSLILTCSSLYYSGNFDIYIHHYDMITSLVIFPLKDQEEHL</sequence>
<evidence type="ECO:0000256" key="2">
    <source>
        <dbReference type="SAM" id="SignalP"/>
    </source>
</evidence>
<evidence type="ECO:0000313" key="4">
    <source>
        <dbReference type="Proteomes" id="UP000323597"/>
    </source>
</evidence>
<keyword evidence="1" id="KW-1133">Transmembrane helix</keyword>
<feature type="signal peptide" evidence="2">
    <location>
        <begin position="1"/>
        <end position="18"/>
    </location>
</feature>
<accession>A0A5D2ZRT3</accession>
<dbReference type="EMBL" id="CM017639">
    <property type="protein sequence ID" value="TYJ40381.1"/>
    <property type="molecule type" value="Genomic_DNA"/>
</dbReference>
<evidence type="ECO:0000256" key="1">
    <source>
        <dbReference type="SAM" id="Phobius"/>
    </source>
</evidence>
<evidence type="ECO:0000313" key="3">
    <source>
        <dbReference type="EMBL" id="TYJ40381.1"/>
    </source>
</evidence>
<protein>
    <submittedName>
        <fullName evidence="3">Uncharacterized protein</fullName>
    </submittedName>
</protein>
<keyword evidence="1" id="KW-0472">Membrane</keyword>
<dbReference type="Proteomes" id="UP000323597">
    <property type="component" value="Chromosome A04"/>
</dbReference>
<proteinExistence type="predicted"/>
<name>A0A5D2ZRT3_GOSMU</name>